<dbReference type="SMART" id="SM00355">
    <property type="entry name" value="ZnF_C2H2"/>
    <property type="match status" value="1"/>
</dbReference>
<dbReference type="GO" id="GO:0005634">
    <property type="term" value="C:nucleus"/>
    <property type="evidence" value="ECO:0007669"/>
    <property type="project" value="InterPro"/>
</dbReference>
<evidence type="ECO:0000256" key="1">
    <source>
        <dbReference type="PROSITE-ProRule" id="PRU00042"/>
    </source>
</evidence>
<sequence length="181" mass="20572">MEDLVKMCRVCMGESEELLDIYDNKSFGDGLTAELKKTKEPEPTPADLMQSCSSVPVSSGDCFPLKICEPCLKKLRDALLFKKRYARNVECLGRVKSEKKDQETCDLLEAEDWSLVDRIKDEDEEGDENDLQPAAKKAKQQEEKPRPFKCPDCPKSFTGKAQLTMHSRTHSKGKPKRRSIK</sequence>
<feature type="region of interest" description="Disordered" evidence="3">
    <location>
        <begin position="118"/>
        <end position="181"/>
    </location>
</feature>
<name>A0AB39ZCM9_DROSZ</name>
<feature type="binding site" evidence="2">
    <location>
        <position position="8"/>
    </location>
    <ligand>
        <name>Zn(2+)</name>
        <dbReference type="ChEBI" id="CHEBI:29105"/>
    </ligand>
</feature>
<dbReference type="SUPFAM" id="SSF57667">
    <property type="entry name" value="beta-beta-alpha zinc fingers"/>
    <property type="match status" value="1"/>
</dbReference>
<dbReference type="Pfam" id="PF00096">
    <property type="entry name" value="zf-C2H2"/>
    <property type="match status" value="1"/>
</dbReference>
<dbReference type="InterPro" id="IPR036236">
    <property type="entry name" value="Znf_C2H2_sf"/>
</dbReference>
<evidence type="ECO:0000313" key="7">
    <source>
        <dbReference type="RefSeq" id="XP_016933257.3"/>
    </source>
</evidence>
<dbReference type="SUPFAM" id="SSF57716">
    <property type="entry name" value="Glucocorticoid receptor-like (DNA-binding domain)"/>
    <property type="match status" value="1"/>
</dbReference>
<feature type="compositionally biased region" description="Basic residues" evidence="3">
    <location>
        <begin position="167"/>
        <end position="181"/>
    </location>
</feature>
<keyword evidence="1" id="KW-0863">Zinc-finger</keyword>
<dbReference type="Gene3D" id="3.30.160.60">
    <property type="entry name" value="Classic Zinc Finger"/>
    <property type="match status" value="1"/>
</dbReference>
<gene>
    <name evidence="7" type="primary">LOC108012408</name>
</gene>
<dbReference type="GO" id="GO:0008270">
    <property type="term" value="F:zinc ion binding"/>
    <property type="evidence" value="ECO:0007669"/>
    <property type="project" value="InterPro"/>
</dbReference>
<dbReference type="PROSITE" id="PS51915">
    <property type="entry name" value="ZAD"/>
    <property type="match status" value="1"/>
</dbReference>
<dbReference type="PROSITE" id="PS50157">
    <property type="entry name" value="ZINC_FINGER_C2H2_2"/>
    <property type="match status" value="1"/>
</dbReference>
<dbReference type="Gene3D" id="3.40.1800.20">
    <property type="match status" value="1"/>
</dbReference>
<feature type="binding site" evidence="2">
    <location>
        <position position="11"/>
    </location>
    <ligand>
        <name>Zn(2+)</name>
        <dbReference type="ChEBI" id="CHEBI:29105"/>
    </ligand>
</feature>
<feature type="binding site" evidence="2">
    <location>
        <position position="68"/>
    </location>
    <ligand>
        <name>Zn(2+)</name>
        <dbReference type="ChEBI" id="CHEBI:29105"/>
    </ligand>
</feature>
<protein>
    <submittedName>
        <fullName evidence="7">Zinc finger protein Paris</fullName>
    </submittedName>
</protein>
<evidence type="ECO:0000313" key="6">
    <source>
        <dbReference type="Proteomes" id="UP001652628"/>
    </source>
</evidence>
<evidence type="ECO:0000259" key="5">
    <source>
        <dbReference type="PROSITE" id="PS51915"/>
    </source>
</evidence>
<reference evidence="7" key="1">
    <citation type="submission" date="2025-08" db="UniProtKB">
        <authorList>
            <consortium name="RefSeq"/>
        </authorList>
    </citation>
    <scope>IDENTIFICATION</scope>
</reference>
<dbReference type="AlphaFoldDB" id="A0AB39ZCM9"/>
<feature type="domain" description="C2H2-type" evidence="4">
    <location>
        <begin position="148"/>
        <end position="175"/>
    </location>
</feature>
<evidence type="ECO:0000256" key="2">
    <source>
        <dbReference type="PROSITE-ProRule" id="PRU01263"/>
    </source>
</evidence>
<dbReference type="GeneID" id="108012408"/>
<dbReference type="SMART" id="SM00868">
    <property type="entry name" value="zf-AD"/>
    <property type="match status" value="1"/>
</dbReference>
<evidence type="ECO:0000259" key="4">
    <source>
        <dbReference type="PROSITE" id="PS50157"/>
    </source>
</evidence>
<organism evidence="6 7">
    <name type="scientific">Drosophila suzukii</name>
    <name type="common">Spotted-wing drosophila fruit fly</name>
    <dbReference type="NCBI Taxonomy" id="28584"/>
    <lineage>
        <taxon>Eukaryota</taxon>
        <taxon>Metazoa</taxon>
        <taxon>Ecdysozoa</taxon>
        <taxon>Arthropoda</taxon>
        <taxon>Hexapoda</taxon>
        <taxon>Insecta</taxon>
        <taxon>Pterygota</taxon>
        <taxon>Neoptera</taxon>
        <taxon>Endopterygota</taxon>
        <taxon>Diptera</taxon>
        <taxon>Brachycera</taxon>
        <taxon>Muscomorpha</taxon>
        <taxon>Ephydroidea</taxon>
        <taxon>Drosophilidae</taxon>
        <taxon>Drosophila</taxon>
        <taxon>Sophophora</taxon>
    </lineage>
</organism>
<dbReference type="PROSITE" id="PS00028">
    <property type="entry name" value="ZINC_FINGER_C2H2_1"/>
    <property type="match status" value="1"/>
</dbReference>
<keyword evidence="6" id="KW-1185">Reference proteome</keyword>
<feature type="domain" description="ZAD" evidence="5">
    <location>
        <begin position="6"/>
        <end position="95"/>
    </location>
</feature>
<proteinExistence type="predicted"/>
<feature type="binding site" evidence="2">
    <location>
        <position position="71"/>
    </location>
    <ligand>
        <name>Zn(2+)</name>
        <dbReference type="ChEBI" id="CHEBI:29105"/>
    </ligand>
</feature>
<dbReference type="Proteomes" id="UP001652628">
    <property type="component" value="Chromosome 3"/>
</dbReference>
<keyword evidence="2" id="KW-0479">Metal-binding</keyword>
<dbReference type="InterPro" id="IPR013087">
    <property type="entry name" value="Znf_C2H2_type"/>
</dbReference>
<dbReference type="RefSeq" id="XP_016933257.3">
    <property type="nucleotide sequence ID" value="XM_017077768.4"/>
</dbReference>
<keyword evidence="2" id="KW-0862">Zinc</keyword>
<dbReference type="InterPro" id="IPR012934">
    <property type="entry name" value="Znf_AD"/>
</dbReference>
<accession>A0AB39ZCM9</accession>
<dbReference type="Pfam" id="PF07776">
    <property type="entry name" value="zf-AD"/>
    <property type="match status" value="1"/>
</dbReference>
<evidence type="ECO:0000256" key="3">
    <source>
        <dbReference type="SAM" id="MobiDB-lite"/>
    </source>
</evidence>